<dbReference type="InterPro" id="IPR036613">
    <property type="entry name" value="MHCII_invariant_trimer_sf"/>
</dbReference>
<dbReference type="GO" id="GO:0005737">
    <property type="term" value="C:cytoplasm"/>
    <property type="evidence" value="ECO:0007669"/>
    <property type="project" value="TreeGrafter"/>
</dbReference>
<dbReference type="GO" id="GO:0042289">
    <property type="term" value="F:MHC class II protein binding"/>
    <property type="evidence" value="ECO:0007669"/>
    <property type="project" value="InterPro"/>
</dbReference>
<dbReference type="Gene3D" id="1.10.870.10">
    <property type="entry name" value="MHC class II-associated invariant chain, trimerisation domain"/>
    <property type="match status" value="1"/>
</dbReference>
<feature type="domain" description="Thyroglobulin type-1" evidence="8">
    <location>
        <begin position="280"/>
        <end position="340"/>
    </location>
</feature>
<keyword evidence="10" id="KW-1185">Reference proteome</keyword>
<dbReference type="GO" id="GO:0070374">
    <property type="term" value="P:positive regulation of ERK1 and ERK2 cascade"/>
    <property type="evidence" value="ECO:0007669"/>
    <property type="project" value="TreeGrafter"/>
</dbReference>
<dbReference type="InterPro" id="IPR000716">
    <property type="entry name" value="Thyroglobulin_1"/>
</dbReference>
<dbReference type="GeneTree" id="ENSGT00390000008961"/>
<dbReference type="SMART" id="SM00211">
    <property type="entry name" value="TY"/>
    <property type="match status" value="1"/>
</dbReference>
<keyword evidence="7" id="KW-1133">Transmembrane helix</keyword>
<dbReference type="Pfam" id="PF08831">
    <property type="entry name" value="MHCassoc_trimer"/>
    <property type="match status" value="1"/>
</dbReference>
<dbReference type="GO" id="GO:0001961">
    <property type="term" value="P:positive regulation of cytokine-mediated signaling pathway"/>
    <property type="evidence" value="ECO:0007669"/>
    <property type="project" value="TreeGrafter"/>
</dbReference>
<dbReference type="GO" id="GO:0009986">
    <property type="term" value="C:cell surface"/>
    <property type="evidence" value="ECO:0007669"/>
    <property type="project" value="TreeGrafter"/>
</dbReference>
<gene>
    <name evidence="9" type="primary">CD74</name>
</gene>
<evidence type="ECO:0000256" key="3">
    <source>
        <dbReference type="ARBA" id="ARBA00023157"/>
    </source>
</evidence>
<reference evidence="9" key="2">
    <citation type="submission" date="2025-09" db="UniProtKB">
        <authorList>
            <consortium name="Ensembl"/>
        </authorList>
    </citation>
    <scope>IDENTIFICATION</scope>
</reference>
<dbReference type="CDD" id="cd00191">
    <property type="entry name" value="TY"/>
    <property type="match status" value="1"/>
</dbReference>
<dbReference type="Proteomes" id="UP000694426">
    <property type="component" value="Unplaced"/>
</dbReference>
<evidence type="ECO:0000256" key="7">
    <source>
        <dbReference type="SAM" id="Phobius"/>
    </source>
</evidence>
<organism evidence="9 10">
    <name type="scientific">Anser brachyrhynchus</name>
    <name type="common">Pink-footed goose</name>
    <dbReference type="NCBI Taxonomy" id="132585"/>
    <lineage>
        <taxon>Eukaryota</taxon>
        <taxon>Metazoa</taxon>
        <taxon>Chordata</taxon>
        <taxon>Craniata</taxon>
        <taxon>Vertebrata</taxon>
        <taxon>Euteleostomi</taxon>
        <taxon>Archelosauria</taxon>
        <taxon>Archosauria</taxon>
        <taxon>Dinosauria</taxon>
        <taxon>Saurischia</taxon>
        <taxon>Theropoda</taxon>
        <taxon>Coelurosauria</taxon>
        <taxon>Aves</taxon>
        <taxon>Neognathae</taxon>
        <taxon>Galloanserae</taxon>
        <taxon>Anseriformes</taxon>
        <taxon>Anatidae</taxon>
        <taxon>Anserinae</taxon>
        <taxon>Anser</taxon>
    </lineage>
</organism>
<feature type="transmembrane region" description="Helical" evidence="7">
    <location>
        <begin position="113"/>
        <end position="137"/>
    </location>
</feature>
<dbReference type="GO" id="GO:0005576">
    <property type="term" value="C:extracellular region"/>
    <property type="evidence" value="ECO:0007669"/>
    <property type="project" value="UniProtKB-SubCell"/>
</dbReference>
<dbReference type="GO" id="GO:0035718">
    <property type="term" value="F:macrophage migration inhibitory factor binding"/>
    <property type="evidence" value="ECO:0007669"/>
    <property type="project" value="TreeGrafter"/>
</dbReference>
<evidence type="ECO:0000256" key="5">
    <source>
        <dbReference type="PROSITE-ProRule" id="PRU00500"/>
    </source>
</evidence>
<evidence type="ECO:0000313" key="9">
    <source>
        <dbReference type="Ensembl" id="ENSABRP00000020473.1"/>
    </source>
</evidence>
<dbReference type="PANTHER" id="PTHR14093">
    <property type="entry name" value="HLA CLASS II GAMMA CHAIN"/>
    <property type="match status" value="1"/>
</dbReference>
<feature type="region of interest" description="Disordered" evidence="6">
    <location>
        <begin position="1"/>
        <end position="29"/>
    </location>
</feature>
<evidence type="ECO:0000256" key="4">
    <source>
        <dbReference type="ARBA" id="ARBA00023180"/>
    </source>
</evidence>
<dbReference type="InterPro" id="IPR015386">
    <property type="entry name" value="MHC_II-assoc_invar/CLIP_MHC-bd"/>
</dbReference>
<dbReference type="InterPro" id="IPR036857">
    <property type="entry name" value="Thyroglobulin_1_sf"/>
</dbReference>
<evidence type="ECO:0000259" key="8">
    <source>
        <dbReference type="PROSITE" id="PS51162"/>
    </source>
</evidence>
<dbReference type="GO" id="GO:0060907">
    <property type="term" value="P:positive regulation of macrophage cytokine production"/>
    <property type="evidence" value="ECO:0007669"/>
    <property type="project" value="TreeGrafter"/>
</dbReference>
<dbReference type="GO" id="GO:0019882">
    <property type="term" value="P:antigen processing and presentation"/>
    <property type="evidence" value="ECO:0007669"/>
    <property type="project" value="InterPro"/>
</dbReference>
<evidence type="ECO:0000313" key="10">
    <source>
        <dbReference type="Proteomes" id="UP000694426"/>
    </source>
</evidence>
<sequence length="487" mass="52813">MPNTAAATYSGRDPASSLDQRPSEQSSAWQQLMRVPAANGAFFFLPPPARGGSGGVPQGGYFHPRPPPGSHFPIGRSADGAAMAEEQRDLISDRGSGVLPVGDTQRSVFGRRAALSTLSILVALLIAGQAVTIYFVYQQSGQISKLTRTSQNLQLEALQRKLPQSSKPASNMKMSMVNTPLAMRVLPLAPSVDSMPVKDMGPRSNKTEDQVRHLLLQGDPRKMFPELKDSLLDNLKSLKKTMTDVDWKSFESWMHKWLLFEMAKSPKPDERKAIPAEKVQTKCQAEANFGGVHPGRFRPECDENGDYLPKQCLASTGYCWCCYKNGTRIEGTATRGELDCSGATLTEPEEMIFSGVDMLKLGADKGENKAGGLRGYGHGRGWGHGPGLLMGWMRPGAARRRLGATGSQGWKSSALTPALQQQCGGTVGTKGAELAHCAWSLLIPPFSFSHDSQVEEDTHRCPRGLQQPSSGCLLYLISALTSLSRKP</sequence>
<dbReference type="GO" id="GO:0004896">
    <property type="term" value="F:cytokine receptor activity"/>
    <property type="evidence" value="ECO:0007669"/>
    <property type="project" value="TreeGrafter"/>
</dbReference>
<dbReference type="Gene3D" id="4.10.800.10">
    <property type="entry name" value="Thyroglobulin type-1"/>
    <property type="match status" value="1"/>
</dbReference>
<dbReference type="GO" id="GO:1902166">
    <property type="term" value="P:negative regulation of intrinsic apoptotic signaling pathway in response to DNA damage by p53 class mediator"/>
    <property type="evidence" value="ECO:0007669"/>
    <property type="project" value="TreeGrafter"/>
</dbReference>
<dbReference type="GO" id="GO:0043518">
    <property type="term" value="P:negative regulation of DNA damage response, signal transduction by p53 class mediator"/>
    <property type="evidence" value="ECO:0007669"/>
    <property type="project" value="TreeGrafter"/>
</dbReference>
<evidence type="ECO:0000256" key="2">
    <source>
        <dbReference type="ARBA" id="ARBA00022525"/>
    </source>
</evidence>
<keyword evidence="7" id="KW-0812">Transmembrane</keyword>
<keyword evidence="3 5" id="KW-1015">Disulfide bond</keyword>
<dbReference type="InterPro" id="IPR022339">
    <property type="entry name" value="MHC_II-assoc_invar_chain"/>
</dbReference>
<dbReference type="GO" id="GO:0016020">
    <property type="term" value="C:membrane"/>
    <property type="evidence" value="ECO:0007669"/>
    <property type="project" value="InterPro"/>
</dbReference>
<evidence type="ECO:0000256" key="1">
    <source>
        <dbReference type="ARBA" id="ARBA00004613"/>
    </source>
</evidence>
<comment type="caution">
    <text evidence="5">Lacks conserved residue(s) required for the propagation of feature annotation.</text>
</comment>
<name>A0A8B9IA69_9AVES</name>
<dbReference type="Pfam" id="PF00086">
    <property type="entry name" value="Thyroglobulin_1"/>
    <property type="match status" value="1"/>
</dbReference>
<feature type="disulfide bond" evidence="5">
    <location>
        <begin position="312"/>
        <end position="319"/>
    </location>
</feature>
<keyword evidence="4" id="KW-0325">Glycoprotein</keyword>
<dbReference type="GO" id="GO:0070206">
    <property type="term" value="P:protein trimerization"/>
    <property type="evidence" value="ECO:0007669"/>
    <property type="project" value="InterPro"/>
</dbReference>
<dbReference type="SUPFAM" id="SSF48305">
    <property type="entry name" value="Class II MHC-associated invariant chain ectoplasmic trimerization domain"/>
    <property type="match status" value="1"/>
</dbReference>
<dbReference type="PANTHER" id="PTHR14093:SF17">
    <property type="entry name" value="HLA CLASS II HISTOCOMPATIBILITY ANTIGEN GAMMA CHAIN"/>
    <property type="match status" value="1"/>
</dbReference>
<evidence type="ECO:0000256" key="6">
    <source>
        <dbReference type="SAM" id="MobiDB-lite"/>
    </source>
</evidence>
<dbReference type="SUPFAM" id="SSF57610">
    <property type="entry name" value="Thyroglobulin type-1 domain"/>
    <property type="match status" value="1"/>
</dbReference>
<keyword evidence="2" id="KW-0964">Secreted</keyword>
<dbReference type="GO" id="GO:0002830">
    <property type="term" value="P:positive regulation of type 2 immune response"/>
    <property type="evidence" value="ECO:0007669"/>
    <property type="project" value="TreeGrafter"/>
</dbReference>
<dbReference type="GO" id="GO:0002286">
    <property type="term" value="P:T cell activation involved in immune response"/>
    <property type="evidence" value="ECO:0007669"/>
    <property type="project" value="TreeGrafter"/>
</dbReference>
<keyword evidence="7" id="KW-0472">Membrane</keyword>
<dbReference type="PRINTS" id="PR01990">
    <property type="entry name" value="CD74ANTIGEN"/>
</dbReference>
<dbReference type="InterPro" id="IPR052001">
    <property type="entry name" value="MHC-II_Gamma/Thyroglobulin"/>
</dbReference>
<dbReference type="PROSITE" id="PS51162">
    <property type="entry name" value="THYROGLOBULIN_1_2"/>
    <property type="match status" value="1"/>
</dbReference>
<dbReference type="InterPro" id="IPR011988">
    <property type="entry name" value="MHC_II-assoc_invariant_trimer"/>
</dbReference>
<comment type="subcellular location">
    <subcellularLocation>
        <location evidence="1">Secreted</location>
    </subcellularLocation>
</comment>
<dbReference type="AlphaFoldDB" id="A0A8B9IA69"/>
<feature type="compositionally biased region" description="Polar residues" evidence="6">
    <location>
        <begin position="17"/>
        <end position="29"/>
    </location>
</feature>
<dbReference type="Pfam" id="PF09307">
    <property type="entry name" value="MHC2-interact"/>
    <property type="match status" value="1"/>
</dbReference>
<accession>A0A8B9IA69</accession>
<proteinExistence type="predicted"/>
<reference evidence="9" key="1">
    <citation type="submission" date="2025-08" db="UniProtKB">
        <authorList>
            <consortium name="Ensembl"/>
        </authorList>
    </citation>
    <scope>IDENTIFICATION</scope>
</reference>
<dbReference type="GO" id="GO:0006886">
    <property type="term" value="P:intracellular protein transport"/>
    <property type="evidence" value="ECO:0007669"/>
    <property type="project" value="InterPro"/>
</dbReference>
<protein>
    <submittedName>
        <fullName evidence="9">CD74 molecule</fullName>
    </submittedName>
</protein>
<dbReference type="Ensembl" id="ENSABRT00000028815.1">
    <property type="protein sequence ID" value="ENSABRP00000020473.1"/>
    <property type="gene ID" value="ENSABRG00000017448.1"/>
</dbReference>